<organism evidence="4 5">
    <name type="scientific">Dyella acidisoli</name>
    <dbReference type="NCBI Taxonomy" id="1867834"/>
    <lineage>
        <taxon>Bacteria</taxon>
        <taxon>Pseudomonadati</taxon>
        <taxon>Pseudomonadota</taxon>
        <taxon>Gammaproteobacteria</taxon>
        <taxon>Lysobacterales</taxon>
        <taxon>Rhodanobacteraceae</taxon>
        <taxon>Dyella</taxon>
    </lineage>
</organism>
<keyword evidence="5" id="KW-1185">Reference proteome</keyword>
<dbReference type="EMBL" id="BSOB01000025">
    <property type="protein sequence ID" value="GLQ93779.1"/>
    <property type="molecule type" value="Genomic_DNA"/>
</dbReference>
<dbReference type="Gene3D" id="3.30.1330.200">
    <property type="match status" value="1"/>
</dbReference>
<dbReference type="HAMAP" id="MF_01440">
    <property type="entry name" value="CheD"/>
    <property type="match status" value="1"/>
</dbReference>
<keyword evidence="1 3" id="KW-0145">Chemotaxis</keyword>
<evidence type="ECO:0000313" key="4">
    <source>
        <dbReference type="EMBL" id="GLQ93779.1"/>
    </source>
</evidence>
<proteinExistence type="inferred from homology"/>
<sequence length="218" mass="24228">MTALVRGIAVAPNPSAPVLPGFEHMRRFWDPTHGCMTVKVLPGEFYVSTQEEMISTVLGSCVSACVRDADRGVGGMNHFMLPEPMSGERNDWSLAVGRAARYGSDAMEQLINAVLKAGGRRESLTVKIFGGGRVLAQMTDVGQRNIAFVKRYLETERLPIMAEDVGDIYPRQLQFFPASGRVRVRQLRSQRDAELAANEQRYLKRLANDPIKGEVELF</sequence>
<comment type="similarity">
    <text evidence="3">Belongs to the CheD family.</text>
</comment>
<dbReference type="InterPro" id="IPR005659">
    <property type="entry name" value="Chemorcpt_Glu_NH3ase_CheD"/>
</dbReference>
<dbReference type="CDD" id="cd16352">
    <property type="entry name" value="CheD"/>
    <property type="match status" value="1"/>
</dbReference>
<evidence type="ECO:0000256" key="3">
    <source>
        <dbReference type="HAMAP-Rule" id="MF_01440"/>
    </source>
</evidence>
<accession>A0ABQ5XPY1</accession>
<reference evidence="5" key="1">
    <citation type="journal article" date="2019" name="Int. J. Syst. Evol. Microbiol.">
        <title>The Global Catalogue of Microorganisms (GCM) 10K type strain sequencing project: providing services to taxonomists for standard genome sequencing and annotation.</title>
        <authorList>
            <consortium name="The Broad Institute Genomics Platform"/>
            <consortium name="The Broad Institute Genome Sequencing Center for Infectious Disease"/>
            <person name="Wu L."/>
            <person name="Ma J."/>
        </authorList>
    </citation>
    <scope>NUCLEOTIDE SEQUENCE [LARGE SCALE GENOMIC DNA]</scope>
    <source>
        <strain evidence="5">NBRC 111980</strain>
    </source>
</reference>
<protein>
    <recommendedName>
        <fullName evidence="3">Probable chemoreceptor glutamine deamidase CheD</fullName>
        <ecNumber evidence="3">3.5.1.44</ecNumber>
    </recommendedName>
</protein>
<evidence type="ECO:0000256" key="2">
    <source>
        <dbReference type="ARBA" id="ARBA00022801"/>
    </source>
</evidence>
<name>A0ABQ5XPY1_9GAMM</name>
<dbReference type="PANTHER" id="PTHR35147">
    <property type="entry name" value="CHEMORECEPTOR GLUTAMINE DEAMIDASE CHED-RELATED"/>
    <property type="match status" value="1"/>
</dbReference>
<gene>
    <name evidence="4" type="primary">cheD_2</name>
    <name evidence="3" type="synonym">cheD</name>
    <name evidence="4" type="ORF">GCM10007901_27300</name>
</gene>
<dbReference type="InterPro" id="IPR011324">
    <property type="entry name" value="Cytotoxic_necrot_fac-like_cat"/>
</dbReference>
<dbReference type="SUPFAM" id="SSF64438">
    <property type="entry name" value="CNF1/YfiH-like putative cysteine hydrolases"/>
    <property type="match status" value="1"/>
</dbReference>
<evidence type="ECO:0000313" key="5">
    <source>
        <dbReference type="Proteomes" id="UP001156670"/>
    </source>
</evidence>
<keyword evidence="2 3" id="KW-0378">Hydrolase</keyword>
<dbReference type="PANTHER" id="PTHR35147:SF2">
    <property type="entry name" value="CHEMORECEPTOR GLUTAMINE DEAMIDASE CHED-RELATED"/>
    <property type="match status" value="1"/>
</dbReference>
<dbReference type="Pfam" id="PF03975">
    <property type="entry name" value="CheD"/>
    <property type="match status" value="1"/>
</dbReference>
<dbReference type="NCBIfam" id="NF010013">
    <property type="entry name" value="PRK13487.1"/>
    <property type="match status" value="1"/>
</dbReference>
<comment type="caution">
    <text evidence="4">The sequence shown here is derived from an EMBL/GenBank/DDBJ whole genome shotgun (WGS) entry which is preliminary data.</text>
</comment>
<dbReference type="EC" id="3.5.1.44" evidence="3"/>
<comment type="catalytic activity">
    <reaction evidence="3">
        <text>L-glutaminyl-[protein] + H2O = L-glutamyl-[protein] + NH4(+)</text>
        <dbReference type="Rhea" id="RHEA:16441"/>
        <dbReference type="Rhea" id="RHEA-COMP:10207"/>
        <dbReference type="Rhea" id="RHEA-COMP:10208"/>
        <dbReference type="ChEBI" id="CHEBI:15377"/>
        <dbReference type="ChEBI" id="CHEBI:28938"/>
        <dbReference type="ChEBI" id="CHEBI:29973"/>
        <dbReference type="ChEBI" id="CHEBI:30011"/>
        <dbReference type="EC" id="3.5.1.44"/>
    </reaction>
</comment>
<evidence type="ECO:0000256" key="1">
    <source>
        <dbReference type="ARBA" id="ARBA00022500"/>
    </source>
</evidence>
<dbReference type="RefSeq" id="WP_284321480.1">
    <property type="nucleotide sequence ID" value="NZ_BSOB01000025.1"/>
</dbReference>
<dbReference type="InterPro" id="IPR038592">
    <property type="entry name" value="CheD-like_sf"/>
</dbReference>
<comment type="function">
    <text evidence="3">Probably deamidates glutamine residues to glutamate on methyl-accepting chemotaxis receptors (MCPs), playing an important role in chemotaxis.</text>
</comment>
<dbReference type="Proteomes" id="UP001156670">
    <property type="component" value="Unassembled WGS sequence"/>
</dbReference>